<dbReference type="OrthoDB" id="5839148at2759"/>
<sequence>MTMTERPRIRGEREISQRGVHKIFKFKSIAHVNMDNVPEALRNLPDGSRFLQLQERLMHIYLSQDVVKRAVENGLMALRADGNGIHLLNPRSKRGTGVRMEEGQVYTTHGVCRGGFEAAIQAARRVFPSCSIEGCSWHLSQAWVRKRNTLGILHFLKGDARSKRVRRWWRTLKGLPFLPQDCLRFVTALTAPPVPAHHPAHTPCSKFLEYLRSTWLEGPFQNMWCKYLVHELRTTNTAENYHSRLRKIIGKNHPPLAQLILAFRSLTSIAKVTLMRMEVLRHESRSLRTRDQIRREK</sequence>
<dbReference type="AlphaFoldDB" id="A0A0B1S2E7"/>
<feature type="non-terminal residue" evidence="1">
    <location>
        <position position="297"/>
    </location>
</feature>
<dbReference type="EMBL" id="KN610580">
    <property type="protein sequence ID" value="KHJ77622.1"/>
    <property type="molecule type" value="Genomic_DNA"/>
</dbReference>
<gene>
    <name evidence="1" type="ORF">OESDEN_22758</name>
</gene>
<proteinExistence type="predicted"/>
<keyword evidence="2" id="KW-1185">Reference proteome</keyword>
<evidence type="ECO:0000313" key="1">
    <source>
        <dbReference type="EMBL" id="KHJ77622.1"/>
    </source>
</evidence>
<dbReference type="Proteomes" id="UP000053660">
    <property type="component" value="Unassembled WGS sequence"/>
</dbReference>
<reference evidence="1 2" key="1">
    <citation type="submission" date="2014-03" db="EMBL/GenBank/DDBJ databases">
        <title>Draft genome of the hookworm Oesophagostomum dentatum.</title>
        <authorList>
            <person name="Mitreva M."/>
        </authorList>
    </citation>
    <scope>NUCLEOTIDE SEQUENCE [LARGE SCALE GENOMIC DNA]</scope>
    <source>
        <strain evidence="1 2">OD-Hann</strain>
    </source>
</reference>
<accession>A0A0B1S2E7</accession>
<organism evidence="1 2">
    <name type="scientific">Oesophagostomum dentatum</name>
    <name type="common">Nodular worm</name>
    <dbReference type="NCBI Taxonomy" id="61180"/>
    <lineage>
        <taxon>Eukaryota</taxon>
        <taxon>Metazoa</taxon>
        <taxon>Ecdysozoa</taxon>
        <taxon>Nematoda</taxon>
        <taxon>Chromadorea</taxon>
        <taxon>Rhabditida</taxon>
        <taxon>Rhabditina</taxon>
        <taxon>Rhabditomorpha</taxon>
        <taxon>Strongyloidea</taxon>
        <taxon>Strongylidae</taxon>
        <taxon>Oesophagostomum</taxon>
    </lineage>
</organism>
<evidence type="ECO:0008006" key="3">
    <source>
        <dbReference type="Google" id="ProtNLM"/>
    </source>
</evidence>
<evidence type="ECO:0000313" key="2">
    <source>
        <dbReference type="Proteomes" id="UP000053660"/>
    </source>
</evidence>
<protein>
    <recommendedName>
        <fullName evidence="3">MULE transposase domain-containing protein</fullName>
    </recommendedName>
</protein>
<name>A0A0B1S2E7_OESDE</name>